<dbReference type="PROSITE" id="PS50146">
    <property type="entry name" value="DAGK"/>
    <property type="match status" value="1"/>
</dbReference>
<dbReference type="InterPro" id="IPR050187">
    <property type="entry name" value="Lipid_Phosphate_FormReg"/>
</dbReference>
<dbReference type="Gene3D" id="2.60.200.40">
    <property type="match status" value="1"/>
</dbReference>
<feature type="domain" description="DAGKc" evidence="3">
    <location>
        <begin position="1"/>
        <end position="144"/>
    </location>
</feature>
<dbReference type="InterPro" id="IPR016064">
    <property type="entry name" value="NAD/diacylglycerol_kinase_sf"/>
</dbReference>
<evidence type="ECO:0000259" key="3">
    <source>
        <dbReference type="PROSITE" id="PS50146"/>
    </source>
</evidence>
<keyword evidence="4" id="KW-0808">Transferase</keyword>
<accession>A0ABW4A9R7</accession>
<protein>
    <submittedName>
        <fullName evidence="4">Diacylglycerol/lipid kinase family protein</fullName>
        <ecNumber evidence="4">2.7.1.-</ecNumber>
    </submittedName>
</protein>
<reference evidence="5" key="1">
    <citation type="journal article" date="2019" name="Int. J. Syst. Evol. Microbiol.">
        <title>The Global Catalogue of Microorganisms (GCM) 10K type strain sequencing project: providing services to taxonomists for standard genome sequencing and annotation.</title>
        <authorList>
            <consortium name="The Broad Institute Genomics Platform"/>
            <consortium name="The Broad Institute Genome Sequencing Center for Infectious Disease"/>
            <person name="Wu L."/>
            <person name="Ma J."/>
        </authorList>
    </citation>
    <scope>NUCLEOTIDE SEQUENCE [LARGE SCALE GENOMIC DNA]</scope>
    <source>
        <strain evidence="5">CCM 7526</strain>
    </source>
</reference>
<gene>
    <name evidence="4" type="ORF">ACFQ5G_19105</name>
</gene>
<dbReference type="RefSeq" id="WP_317790291.1">
    <property type="nucleotide sequence ID" value="NZ_AP028461.1"/>
</dbReference>
<dbReference type="PANTHER" id="PTHR12358:SF106">
    <property type="entry name" value="LIPID KINASE YEGS"/>
    <property type="match status" value="1"/>
</dbReference>
<dbReference type="EMBL" id="JBHTMK010000028">
    <property type="protein sequence ID" value="MFD1367466.1"/>
    <property type="molecule type" value="Genomic_DNA"/>
</dbReference>
<dbReference type="InterPro" id="IPR017438">
    <property type="entry name" value="ATP-NAD_kinase_N"/>
</dbReference>
<evidence type="ECO:0000313" key="5">
    <source>
        <dbReference type="Proteomes" id="UP001597183"/>
    </source>
</evidence>
<dbReference type="GO" id="GO:0016301">
    <property type="term" value="F:kinase activity"/>
    <property type="evidence" value="ECO:0007669"/>
    <property type="project" value="UniProtKB-KW"/>
</dbReference>
<dbReference type="Pfam" id="PF00781">
    <property type="entry name" value="DAGK_cat"/>
    <property type="match status" value="1"/>
</dbReference>
<dbReference type="Gene3D" id="3.40.50.10330">
    <property type="entry name" value="Probable inorganic polyphosphate/atp-NAD kinase, domain 1"/>
    <property type="match status" value="1"/>
</dbReference>
<comment type="similarity">
    <text evidence="2">Belongs to the diacylglycerol/lipid kinase family.</text>
</comment>
<evidence type="ECO:0000256" key="2">
    <source>
        <dbReference type="ARBA" id="ARBA00005983"/>
    </source>
</evidence>
<comment type="caution">
    <text evidence="4">The sequence shown here is derived from an EMBL/GenBank/DDBJ whole genome shotgun (WGS) entry which is preliminary data.</text>
</comment>
<keyword evidence="5" id="KW-1185">Reference proteome</keyword>
<dbReference type="PANTHER" id="PTHR12358">
    <property type="entry name" value="SPHINGOSINE KINASE"/>
    <property type="match status" value="1"/>
</dbReference>
<dbReference type="EC" id="2.7.1.-" evidence="4"/>
<comment type="cofactor">
    <cofactor evidence="1">
        <name>Mg(2+)</name>
        <dbReference type="ChEBI" id="CHEBI:18420"/>
    </cofactor>
</comment>
<proteinExistence type="inferred from homology"/>
<evidence type="ECO:0000313" key="4">
    <source>
        <dbReference type="EMBL" id="MFD1367466.1"/>
    </source>
</evidence>
<name>A0ABW4A9R7_9ACTN</name>
<dbReference type="InterPro" id="IPR001206">
    <property type="entry name" value="Diacylglycerol_kinase_cat_dom"/>
</dbReference>
<keyword evidence="4" id="KW-0418">Kinase</keyword>
<evidence type="ECO:0000256" key="1">
    <source>
        <dbReference type="ARBA" id="ARBA00001946"/>
    </source>
</evidence>
<dbReference type="SMART" id="SM00046">
    <property type="entry name" value="DAGKc"/>
    <property type="match status" value="1"/>
</dbReference>
<dbReference type="SUPFAM" id="SSF111331">
    <property type="entry name" value="NAD kinase/diacylglycerol kinase-like"/>
    <property type="match status" value="1"/>
</dbReference>
<organism evidence="4 5">
    <name type="scientific">Actinoplanes sichuanensis</name>
    <dbReference type="NCBI Taxonomy" id="512349"/>
    <lineage>
        <taxon>Bacteria</taxon>
        <taxon>Bacillati</taxon>
        <taxon>Actinomycetota</taxon>
        <taxon>Actinomycetes</taxon>
        <taxon>Micromonosporales</taxon>
        <taxon>Micromonosporaceae</taxon>
        <taxon>Actinoplanes</taxon>
    </lineage>
</organism>
<dbReference type="Proteomes" id="UP001597183">
    <property type="component" value="Unassembled WGS sequence"/>
</dbReference>
<sequence length="316" mass="34045">MRALLVVNPRATTTTERSRDVLVRALSSAVKLSVAYTERRGHATTLARDAAESGVDVVVTLGGDGTVNEAVNGLLTTSAALADRPGPIADRLPALAVVPGGSTNVFARALGMPGDWADGTSVILDGLRDGRHRVIGLGRADDRYFTFTAGIGWDAATIRRVEQARRRGRTSTPGLYLRSTVSQFFLGMDRADPPLTLERPGETPATELSTVIVQNTAPWTYLGDRPVHLNPDASFELGLDVAALRRLTIPGSARTVTQLAWRAGDPRGKQVLRLHDITEFTVMASRPQAFQLDGDYLGERQKVHFVSVPSALRVIC</sequence>